<feature type="transmembrane region" description="Helical" evidence="25">
    <location>
        <begin position="174"/>
        <end position="196"/>
    </location>
</feature>
<comment type="catalytic activity">
    <reaction evidence="10">
        <text>L-alpha-aminoacyl-L-arginine(out) = L-alpha-aminoacyl-L-arginine(in)</text>
        <dbReference type="Rhea" id="RHEA:79367"/>
        <dbReference type="ChEBI" id="CHEBI:229968"/>
    </reaction>
</comment>
<comment type="subunit">
    <text evidence="24">Homodimer. Interacts with lysosomal protein GLMP (via lumenal domain); the interaction starts while both proteins are still in the endoplasmic reticulum and is required for stabilization of MFSD1 in lysosomes but has no direct effect on its targeting to lysosomes or transporter activity.</text>
</comment>
<comment type="catalytic activity">
    <reaction evidence="14">
        <text>L-aspartyl-L-lysine(out) = L-aspartyl-L-lysine(in)</text>
        <dbReference type="Rhea" id="RHEA:79411"/>
        <dbReference type="ChEBI" id="CHEBI:229953"/>
    </reaction>
</comment>
<comment type="catalytic activity">
    <reaction evidence="8">
        <text>L-lysyl-L-alanine(out) = L-lysyl-L-alanine(in)</text>
        <dbReference type="Rhea" id="RHEA:79399"/>
        <dbReference type="ChEBI" id="CHEBI:229954"/>
    </reaction>
</comment>
<keyword evidence="4 25" id="KW-0812">Transmembrane</keyword>
<dbReference type="PANTHER" id="PTHR23512">
    <property type="entry name" value="MAJOR FACILITATOR SUPERFAMILY DOMAIN-CONTAINING PROTEIN 1"/>
    <property type="match status" value="1"/>
</dbReference>
<comment type="catalytic activity">
    <reaction evidence="15">
        <text>L-arginyl-L-alpha-amino acid(out) = L-arginyl-L-alpha-amino acid(in)</text>
        <dbReference type="Rhea" id="RHEA:79371"/>
        <dbReference type="ChEBI" id="CHEBI:84315"/>
    </reaction>
</comment>
<dbReference type="EMBL" id="FR872582">
    <property type="protein sequence ID" value="CCB89356.1"/>
    <property type="molecule type" value="Genomic_DNA"/>
</dbReference>
<feature type="transmembrane region" description="Helical" evidence="25">
    <location>
        <begin position="267"/>
        <end position="284"/>
    </location>
</feature>
<comment type="catalytic activity">
    <reaction evidence="9">
        <text>L-histidyl-glycine(out) = L-histidyl-glycine(in)</text>
        <dbReference type="Rhea" id="RHEA:79395"/>
        <dbReference type="ChEBI" id="CHEBI:229957"/>
    </reaction>
</comment>
<dbReference type="RefSeq" id="WP_013943822.1">
    <property type="nucleotide sequence ID" value="NC_015713.1"/>
</dbReference>
<evidence type="ECO:0000256" key="24">
    <source>
        <dbReference type="ARBA" id="ARBA00046376"/>
    </source>
</evidence>
<keyword evidence="6 25" id="KW-0472">Membrane</keyword>
<evidence type="ECO:0000256" key="4">
    <source>
        <dbReference type="ARBA" id="ARBA00022692"/>
    </source>
</evidence>
<feature type="transmembrane region" description="Helical" evidence="25">
    <location>
        <begin position="319"/>
        <end position="343"/>
    </location>
</feature>
<evidence type="ECO:0000256" key="9">
    <source>
        <dbReference type="ARBA" id="ARBA00044878"/>
    </source>
</evidence>
<evidence type="ECO:0000256" key="12">
    <source>
        <dbReference type="ARBA" id="ARBA00044891"/>
    </source>
</evidence>
<evidence type="ECO:0000256" key="10">
    <source>
        <dbReference type="ARBA" id="ARBA00044881"/>
    </source>
</evidence>
<evidence type="ECO:0000256" key="11">
    <source>
        <dbReference type="ARBA" id="ARBA00044884"/>
    </source>
</evidence>
<dbReference type="InterPro" id="IPR020846">
    <property type="entry name" value="MFS_dom"/>
</dbReference>
<evidence type="ECO:0000256" key="1">
    <source>
        <dbReference type="ARBA" id="ARBA00004155"/>
    </source>
</evidence>
<comment type="similarity">
    <text evidence="2">Belongs to the major facilitator superfamily.</text>
</comment>
<comment type="catalytic activity">
    <reaction evidence="18">
        <text>L-histidyl-L-alpha-amino acid(out) = L-histidyl-L-alpha-amino acid(in)</text>
        <dbReference type="Rhea" id="RHEA:79379"/>
        <dbReference type="ChEBI" id="CHEBI:229964"/>
    </reaction>
</comment>
<protein>
    <recommendedName>
        <fullName evidence="21">Lysosomal dipeptide transporter MFSD1</fullName>
    </recommendedName>
    <alternativeName>
        <fullName evidence="22">Major facilitator superfamily domain-containing protein 1</fullName>
    </alternativeName>
</protein>
<dbReference type="PANTHER" id="PTHR23512:SF3">
    <property type="entry name" value="MAJOR FACILITATOR SUPERFAMILY DOMAIN-CONTAINING PROTEIN 1"/>
    <property type="match status" value="1"/>
</dbReference>
<evidence type="ECO:0000256" key="18">
    <source>
        <dbReference type="ARBA" id="ARBA00044912"/>
    </source>
</evidence>
<dbReference type="InterPro" id="IPR052187">
    <property type="entry name" value="MFSD1"/>
</dbReference>
<dbReference type="HOGENOM" id="CLU_001265_62_2_0"/>
<reference evidence="27 28" key="2">
    <citation type="journal article" date="2011" name="Mol. Biol. Evol.">
        <title>Unity in variety--the pan-genome of the Chlamydiae.</title>
        <authorList>
            <person name="Collingro A."/>
            <person name="Tischler P."/>
            <person name="Weinmaier T."/>
            <person name="Penz T."/>
            <person name="Heinz E."/>
            <person name="Brunham R.C."/>
            <person name="Read T.D."/>
            <person name="Bavoil P.M."/>
            <person name="Sachse K."/>
            <person name="Kahane S."/>
            <person name="Friedman M.G."/>
            <person name="Rattei T."/>
            <person name="Myers G.S."/>
            <person name="Horn M."/>
        </authorList>
    </citation>
    <scope>NUCLEOTIDE SEQUENCE [LARGE SCALE GENOMIC DNA]</scope>
    <source>
        <strain evidence="28">ATCC VR-1471 / Z</strain>
    </source>
</reference>
<comment type="function">
    <text evidence="23">Lysosomal dipeptide uniporter that selectively exports lysine, arginine or histidine-containing dipeptides with a net positive charge from the lysosome lumen into the cytosol. Could play a role in a specific type of protein O-glycosylation indirectly regulating macrophages migration and tissue invasion. Also essential for liver homeostasis.</text>
</comment>
<feature type="domain" description="Major facilitator superfamily (MFS) profile" evidence="26">
    <location>
        <begin position="19"/>
        <end position="420"/>
    </location>
</feature>
<dbReference type="eggNOG" id="COG2223">
    <property type="taxonomic scope" value="Bacteria"/>
</dbReference>
<comment type="catalytic activity">
    <reaction evidence="11">
        <text>L-alpha-aminoacyl-L-histidine(out) = L-alpha-aminoacyl-L-histidine(in)</text>
        <dbReference type="Rhea" id="RHEA:79375"/>
        <dbReference type="ChEBI" id="CHEBI:229967"/>
    </reaction>
</comment>
<evidence type="ECO:0000259" key="26">
    <source>
        <dbReference type="PROSITE" id="PS50850"/>
    </source>
</evidence>
<dbReference type="GO" id="GO:0005765">
    <property type="term" value="C:lysosomal membrane"/>
    <property type="evidence" value="ECO:0007669"/>
    <property type="project" value="UniProtKB-SubCell"/>
</dbReference>
<evidence type="ECO:0000256" key="17">
    <source>
        <dbReference type="ARBA" id="ARBA00044903"/>
    </source>
</evidence>
<keyword evidence="5 25" id="KW-1133">Transmembrane helix</keyword>
<dbReference type="AlphaFoldDB" id="F8L941"/>
<evidence type="ECO:0000256" key="23">
    <source>
        <dbReference type="ARBA" id="ARBA00045709"/>
    </source>
</evidence>
<comment type="catalytic activity">
    <reaction evidence="13">
        <text>L-alpha-aminoacyl-L-lysine(out) = L-alpha-aminoacyl-L-lysine(in)</text>
        <dbReference type="Rhea" id="RHEA:79383"/>
        <dbReference type="ChEBI" id="CHEBI:229966"/>
    </reaction>
</comment>
<keyword evidence="3" id="KW-0813">Transport</keyword>
<gene>
    <name evidence="27" type="ordered locus">SNE_A14790</name>
</gene>
<evidence type="ECO:0000256" key="21">
    <source>
        <dbReference type="ARBA" id="ARBA00044985"/>
    </source>
</evidence>
<evidence type="ECO:0000256" key="3">
    <source>
        <dbReference type="ARBA" id="ARBA00022448"/>
    </source>
</evidence>
<evidence type="ECO:0000256" key="22">
    <source>
        <dbReference type="ARBA" id="ARBA00045018"/>
    </source>
</evidence>
<evidence type="ECO:0000256" key="5">
    <source>
        <dbReference type="ARBA" id="ARBA00022989"/>
    </source>
</evidence>
<feature type="transmembrane region" description="Helical" evidence="25">
    <location>
        <begin position="111"/>
        <end position="131"/>
    </location>
</feature>
<dbReference type="PROSITE" id="PS50850">
    <property type="entry name" value="MFS"/>
    <property type="match status" value="1"/>
</dbReference>
<comment type="catalytic activity">
    <reaction evidence="17">
        <text>L-arginyl-glycine(out) = L-arginyl-glycine(in)</text>
        <dbReference type="Rhea" id="RHEA:79391"/>
        <dbReference type="ChEBI" id="CHEBI:229955"/>
    </reaction>
</comment>
<comment type="catalytic activity">
    <reaction evidence="20">
        <text>L-lysyl-glycine(out) = L-lysyl-glycine(in)</text>
        <dbReference type="Rhea" id="RHEA:79407"/>
        <dbReference type="ChEBI" id="CHEBI:191202"/>
    </reaction>
</comment>
<evidence type="ECO:0000256" key="6">
    <source>
        <dbReference type="ARBA" id="ARBA00023136"/>
    </source>
</evidence>
<evidence type="ECO:0000256" key="8">
    <source>
        <dbReference type="ARBA" id="ARBA00044876"/>
    </source>
</evidence>
<feature type="transmembrane region" description="Helical" evidence="25">
    <location>
        <begin position="296"/>
        <end position="313"/>
    </location>
</feature>
<accession>F8L941</accession>
<comment type="catalytic activity">
    <reaction evidence="19">
        <text>L-alanyl-L-lysine(out) = L-alanyl-L-lysine(in)</text>
        <dbReference type="Rhea" id="RHEA:79415"/>
        <dbReference type="ChEBI" id="CHEBI:192470"/>
    </reaction>
</comment>
<organism evidence="27 28">
    <name type="scientific">Simkania negevensis (strain ATCC VR-1471 / DSM 27360 / Z)</name>
    <dbReference type="NCBI Taxonomy" id="331113"/>
    <lineage>
        <taxon>Bacteria</taxon>
        <taxon>Pseudomonadati</taxon>
        <taxon>Chlamydiota</taxon>
        <taxon>Chlamydiia</taxon>
        <taxon>Parachlamydiales</taxon>
        <taxon>Simkaniaceae</taxon>
        <taxon>Simkania</taxon>
    </lineage>
</organism>
<evidence type="ECO:0000256" key="19">
    <source>
        <dbReference type="ARBA" id="ARBA00044919"/>
    </source>
</evidence>
<dbReference type="Gene3D" id="1.20.1250.20">
    <property type="entry name" value="MFS general substrate transporter like domains"/>
    <property type="match status" value="2"/>
</dbReference>
<feature type="transmembrane region" description="Helical" evidence="25">
    <location>
        <begin position="58"/>
        <end position="80"/>
    </location>
</feature>
<evidence type="ECO:0000256" key="7">
    <source>
        <dbReference type="ARBA" id="ARBA00023228"/>
    </source>
</evidence>
<evidence type="ECO:0000256" key="15">
    <source>
        <dbReference type="ARBA" id="ARBA00044899"/>
    </source>
</evidence>
<feature type="transmembrane region" description="Helical" evidence="25">
    <location>
        <begin position="355"/>
        <end position="378"/>
    </location>
</feature>
<dbReference type="KEGG" id="sng:SNE_A14790"/>
<evidence type="ECO:0000256" key="25">
    <source>
        <dbReference type="SAM" id="Phobius"/>
    </source>
</evidence>
<comment type="catalytic activity">
    <reaction evidence="12">
        <text>L-lysyl-L-alpha-amino acid(out) = L-lysyl-L-alpha-amino acid(in)</text>
        <dbReference type="Rhea" id="RHEA:79387"/>
        <dbReference type="ChEBI" id="CHEBI:229965"/>
    </reaction>
</comment>
<dbReference type="Pfam" id="PF07690">
    <property type="entry name" value="MFS_1"/>
    <property type="match status" value="1"/>
</dbReference>
<comment type="subcellular location">
    <subcellularLocation>
        <location evidence="1">Lysosome membrane</location>
        <topology evidence="1">Multi-pass membrane protein</topology>
    </subcellularLocation>
</comment>
<feature type="transmembrane region" description="Helical" evidence="25">
    <location>
        <begin position="398"/>
        <end position="415"/>
    </location>
</feature>
<comment type="catalytic activity">
    <reaction evidence="16">
        <text>L-lysyl-L-lysine(out) = L-lysyl-L-lysine(in)</text>
        <dbReference type="Rhea" id="RHEA:79403"/>
        <dbReference type="ChEBI" id="CHEBI:229956"/>
    </reaction>
</comment>
<keyword evidence="28" id="KW-1185">Reference proteome</keyword>
<dbReference type="OrthoDB" id="19773at2"/>
<dbReference type="InterPro" id="IPR036259">
    <property type="entry name" value="MFS_trans_sf"/>
</dbReference>
<dbReference type="InterPro" id="IPR011701">
    <property type="entry name" value="MFS"/>
</dbReference>
<keyword evidence="7" id="KW-0458">Lysosome</keyword>
<feature type="transmembrane region" description="Helical" evidence="25">
    <location>
        <begin position="20"/>
        <end position="38"/>
    </location>
</feature>
<evidence type="ECO:0000256" key="16">
    <source>
        <dbReference type="ARBA" id="ARBA00044900"/>
    </source>
</evidence>
<name>F8L941_SIMNZ</name>
<evidence type="ECO:0000256" key="2">
    <source>
        <dbReference type="ARBA" id="ARBA00008335"/>
    </source>
</evidence>
<evidence type="ECO:0000313" key="28">
    <source>
        <dbReference type="Proteomes" id="UP000000496"/>
    </source>
</evidence>
<dbReference type="SUPFAM" id="SSF103473">
    <property type="entry name" value="MFS general substrate transporter"/>
    <property type="match status" value="1"/>
</dbReference>
<dbReference type="GO" id="GO:0022857">
    <property type="term" value="F:transmembrane transporter activity"/>
    <property type="evidence" value="ECO:0007669"/>
    <property type="project" value="InterPro"/>
</dbReference>
<feature type="transmembrane region" description="Helical" evidence="25">
    <location>
        <begin position="143"/>
        <end position="162"/>
    </location>
</feature>
<feature type="transmembrane region" description="Helical" evidence="25">
    <location>
        <begin position="229"/>
        <end position="247"/>
    </location>
</feature>
<proteinExistence type="inferred from homology"/>
<evidence type="ECO:0000256" key="13">
    <source>
        <dbReference type="ARBA" id="ARBA00044893"/>
    </source>
</evidence>
<dbReference type="Proteomes" id="UP000000496">
    <property type="component" value="Chromosome gsn.131"/>
</dbReference>
<evidence type="ECO:0000256" key="20">
    <source>
        <dbReference type="ARBA" id="ARBA00044924"/>
    </source>
</evidence>
<sequence length="429" mass="47778">MSKTKELTDYLAHPRPVMAWTILILSILFNGYAMTLQLQTVELTEKLSSLFQISVPQLAYTQNAFFYAYFLMQIPVGVLIDRFGPRKIPSLAILTCAAGALVFSFCHSLMMIGIGRALMGIGGSFAFLNGLKIVSNWFYSKRFAFMLGVFIGLSALSMIILGESMVSLQNALGWRQALLVFSLIGLILGCLFYFIVQDAPGAGFSVHTGQQKESFGYFFRKVFQNGQNWILSLTVGFVLGPLFAFRTTCSKEFLLLTYRFSETTAELMNMFFLAGYAIGAPFFARISTSIRRRKLFIVWGIAIAILMLLLIIYPPYLGVQSLAICYVILGLATSTINLGYVIVHELNVPRIGTTALGISNLFFGAFCAVSQILIVTLFQIGLLQSYEIASSDSTQLSLLRIPIYLFIGFIFSLFIRETGTKQLYSYEIT</sequence>
<feature type="transmembrane region" description="Helical" evidence="25">
    <location>
        <begin position="87"/>
        <end position="105"/>
    </location>
</feature>
<evidence type="ECO:0000256" key="14">
    <source>
        <dbReference type="ARBA" id="ARBA00044898"/>
    </source>
</evidence>
<evidence type="ECO:0000313" key="27">
    <source>
        <dbReference type="EMBL" id="CCB89356.1"/>
    </source>
</evidence>
<reference key="1">
    <citation type="journal article" date="2011" name="Mol. Biol. Evol.">
        <title>Unity in variety -- the pan-genome of the Chlamydiae.</title>
        <authorList>
            <person name="Collingro A."/>
            <person name="Tischler P."/>
            <person name="Weinmaier T."/>
            <person name="Penz T."/>
            <person name="Heinz E."/>
            <person name="Brunham R.C."/>
            <person name="Read T.D."/>
            <person name="Bavoil P.M."/>
            <person name="Sachse K."/>
            <person name="Kahane S."/>
            <person name="Friedman M.G."/>
            <person name="Rattei T."/>
            <person name="Myers G.S.A."/>
            <person name="Horn M."/>
        </authorList>
    </citation>
    <scope>NUCLEOTIDE SEQUENCE</scope>
    <source>
        <strain>Z</strain>
    </source>
</reference>